<evidence type="ECO:0000313" key="7">
    <source>
        <dbReference type="Proteomes" id="UP000007819"/>
    </source>
</evidence>
<reference evidence="7" key="1">
    <citation type="submission" date="2010-06" db="EMBL/GenBank/DDBJ databases">
        <authorList>
            <person name="Jiang H."/>
            <person name="Abraham K."/>
            <person name="Ali S."/>
            <person name="Alsbrooks S.L."/>
            <person name="Anim B.N."/>
            <person name="Anosike U.S."/>
            <person name="Attaway T."/>
            <person name="Bandaranaike D.P."/>
            <person name="Battles P.K."/>
            <person name="Bell S.N."/>
            <person name="Bell A.V."/>
            <person name="Beltran B."/>
            <person name="Bickham C."/>
            <person name="Bustamante Y."/>
            <person name="Caleb T."/>
            <person name="Canada A."/>
            <person name="Cardenas V."/>
            <person name="Carter K."/>
            <person name="Chacko J."/>
            <person name="Chandrabose M.N."/>
            <person name="Chavez D."/>
            <person name="Chavez A."/>
            <person name="Chen L."/>
            <person name="Chu H.-S."/>
            <person name="Claassen K.J."/>
            <person name="Cockrell R."/>
            <person name="Collins M."/>
            <person name="Cooper J.A."/>
            <person name="Cree A."/>
            <person name="Curry S.M."/>
            <person name="Da Y."/>
            <person name="Dao M.D."/>
            <person name="Das B."/>
            <person name="Davila M.-L."/>
            <person name="Davy-Carroll L."/>
            <person name="Denson S."/>
            <person name="Dinh H."/>
            <person name="Ebong V.E."/>
            <person name="Edwards J.R."/>
            <person name="Egan A."/>
            <person name="El-Daye J."/>
            <person name="Escobedo L."/>
            <person name="Fernandez S."/>
            <person name="Fernando P.R."/>
            <person name="Flagg N."/>
            <person name="Forbes L.D."/>
            <person name="Fowler R.G."/>
            <person name="Fu Q."/>
            <person name="Gabisi R.A."/>
            <person name="Ganer J."/>
            <person name="Garbino Pronczuk A."/>
            <person name="Garcia R.M."/>
            <person name="Garner T."/>
            <person name="Garrett T.E."/>
            <person name="Gonzalez D.A."/>
            <person name="Hamid H."/>
            <person name="Hawkins E.S."/>
            <person name="Hirani K."/>
            <person name="Hogues M.E."/>
            <person name="Hollins B."/>
            <person name="Hsiao C.-H."/>
            <person name="Jabil R."/>
            <person name="James M.L."/>
            <person name="Jhangiani S.N."/>
            <person name="Johnson B."/>
            <person name="Johnson Q."/>
            <person name="Joshi V."/>
            <person name="Kalu J.B."/>
            <person name="Kam C."/>
            <person name="Kashfia A."/>
            <person name="Keebler J."/>
            <person name="Kisamo H."/>
            <person name="Kovar C.L."/>
            <person name="Lago L.A."/>
            <person name="Lai C.-Y."/>
            <person name="Laidlaw J."/>
            <person name="Lara F."/>
            <person name="Le T.-K."/>
            <person name="Lee S.L."/>
            <person name="Legall F.H."/>
            <person name="Lemon S.J."/>
            <person name="Lewis L.R."/>
            <person name="Li B."/>
            <person name="Liu Y."/>
            <person name="Liu Y.-S."/>
            <person name="Lopez J."/>
            <person name="Lozado R.J."/>
            <person name="Lu J."/>
            <person name="Madu R.C."/>
            <person name="Maheshwari M."/>
            <person name="Maheshwari R."/>
            <person name="Malloy K."/>
            <person name="Martinez E."/>
            <person name="Mathew T."/>
            <person name="Mercado I.C."/>
            <person name="Mercado C."/>
            <person name="Meyer B."/>
            <person name="Montgomery K."/>
            <person name="Morgan M.B."/>
            <person name="Munidasa M."/>
            <person name="Nazareth L.V."/>
            <person name="Nelson J."/>
            <person name="Ng B.M."/>
            <person name="Nguyen N.B."/>
            <person name="Nguyen P.Q."/>
            <person name="Nguyen T."/>
            <person name="Obregon M."/>
            <person name="Okwuonu G.O."/>
            <person name="Onwere C.G."/>
            <person name="Orozco G."/>
            <person name="Parra A."/>
            <person name="Patel S."/>
            <person name="Patil S."/>
            <person name="Perez A."/>
            <person name="Perez Y."/>
            <person name="Pham C."/>
            <person name="Primus E.L."/>
            <person name="Pu L.-L."/>
            <person name="Puazo M."/>
            <person name="Qin X."/>
            <person name="Quiroz J.B."/>
            <person name="Reese J."/>
            <person name="Richards S."/>
            <person name="Rives C.M."/>
            <person name="Robberts R."/>
            <person name="Ruiz S.J."/>
            <person name="Ruiz M.J."/>
            <person name="Santibanez J."/>
            <person name="Schneider B.W."/>
            <person name="Sisson I."/>
            <person name="Smith M."/>
            <person name="Sodergren E."/>
            <person name="Song X.-Z."/>
            <person name="Song B.B."/>
            <person name="Summersgill H."/>
            <person name="Thelus R."/>
            <person name="Thornton R.D."/>
            <person name="Trejos Z.Y."/>
            <person name="Usmani K."/>
            <person name="Vattathil S."/>
            <person name="Villasana D."/>
            <person name="Walker D.L."/>
            <person name="Wang S."/>
            <person name="Wang K."/>
            <person name="White C.S."/>
            <person name="Williams A.C."/>
            <person name="Williamson J."/>
            <person name="Wilson K."/>
            <person name="Woghiren I.O."/>
            <person name="Woodworth J.R."/>
            <person name="Worley K.C."/>
            <person name="Wright R.A."/>
            <person name="Wu W."/>
            <person name="Young L."/>
            <person name="Zhang L."/>
            <person name="Zhang J."/>
            <person name="Zhu Y."/>
            <person name="Muzny D.M."/>
            <person name="Weinstock G."/>
            <person name="Gibbs R.A."/>
        </authorList>
    </citation>
    <scope>NUCLEOTIDE SEQUENCE [LARGE SCALE GENOMIC DNA]</scope>
    <source>
        <strain evidence="7">LSR1</strain>
    </source>
</reference>
<dbReference type="GeneID" id="100574153"/>
<dbReference type="Pfam" id="PF05485">
    <property type="entry name" value="THAP"/>
    <property type="match status" value="1"/>
</dbReference>
<name>A0A8R2NS43_ACYPI</name>
<reference evidence="6" key="2">
    <citation type="submission" date="2022-06" db="UniProtKB">
        <authorList>
            <consortium name="EnsemblMetazoa"/>
        </authorList>
    </citation>
    <scope>IDENTIFICATION</scope>
</reference>
<keyword evidence="2" id="KW-0863">Zinc-finger</keyword>
<accession>A0A8R2NS43</accession>
<organism evidence="6 7">
    <name type="scientific">Acyrthosiphon pisum</name>
    <name type="common">Pea aphid</name>
    <dbReference type="NCBI Taxonomy" id="7029"/>
    <lineage>
        <taxon>Eukaryota</taxon>
        <taxon>Metazoa</taxon>
        <taxon>Ecdysozoa</taxon>
        <taxon>Arthropoda</taxon>
        <taxon>Hexapoda</taxon>
        <taxon>Insecta</taxon>
        <taxon>Pterygota</taxon>
        <taxon>Neoptera</taxon>
        <taxon>Paraneoptera</taxon>
        <taxon>Hemiptera</taxon>
        <taxon>Sternorrhyncha</taxon>
        <taxon>Aphidomorpha</taxon>
        <taxon>Aphidoidea</taxon>
        <taxon>Aphididae</taxon>
        <taxon>Macrosiphini</taxon>
        <taxon>Acyrthosiphon</taxon>
    </lineage>
</organism>
<dbReference type="SUPFAM" id="SSF57716">
    <property type="entry name" value="Glucocorticoid receptor-like (DNA-binding domain)"/>
    <property type="match status" value="1"/>
</dbReference>
<dbReference type="OrthoDB" id="6616575at2759"/>
<proteinExistence type="predicted"/>
<evidence type="ECO:0000256" key="1">
    <source>
        <dbReference type="ARBA" id="ARBA00022723"/>
    </source>
</evidence>
<dbReference type="RefSeq" id="XP_029344544.1">
    <property type="nucleotide sequence ID" value="XM_029488684.1"/>
</dbReference>
<evidence type="ECO:0000256" key="3">
    <source>
        <dbReference type="ARBA" id="ARBA00022833"/>
    </source>
</evidence>
<dbReference type="KEGG" id="api:100574153"/>
<dbReference type="GO" id="GO:0003677">
    <property type="term" value="F:DNA binding"/>
    <property type="evidence" value="ECO:0007669"/>
    <property type="project" value="UniProtKB-KW"/>
</dbReference>
<evidence type="ECO:0000259" key="5">
    <source>
        <dbReference type="SMART" id="SM00980"/>
    </source>
</evidence>
<dbReference type="GO" id="GO:0008270">
    <property type="term" value="F:zinc ion binding"/>
    <property type="evidence" value="ECO:0007669"/>
    <property type="project" value="UniProtKB-KW"/>
</dbReference>
<dbReference type="Proteomes" id="UP000007819">
    <property type="component" value="Chromosome A1"/>
</dbReference>
<sequence length="168" mass="18719">MSCCVPSCAHKGESTFGVPKDIDQLNLWNVRIGIDLKPSSRVCSNHFDHKDVIKTWESGQGTSKYTVCLKRARLCEGTIPENITLGLGLNNSFIYVATQEWNNTPLTKKRKVQDNLKLSSIQQDHCYSVHQGTINTSNMSTVLYTSDTSNDNSTISPTSEYSIIESKL</sequence>
<dbReference type="InterPro" id="IPR038441">
    <property type="entry name" value="THAP_Znf_sf"/>
</dbReference>
<keyword evidence="4" id="KW-0238">DNA-binding</keyword>
<dbReference type="AlphaFoldDB" id="A0A8R2NS43"/>
<evidence type="ECO:0000256" key="2">
    <source>
        <dbReference type="ARBA" id="ARBA00022771"/>
    </source>
</evidence>
<dbReference type="InterPro" id="IPR006612">
    <property type="entry name" value="THAP_Znf"/>
</dbReference>
<dbReference type="Gene3D" id="6.20.210.20">
    <property type="entry name" value="THAP domain"/>
    <property type="match status" value="1"/>
</dbReference>
<evidence type="ECO:0000313" key="6">
    <source>
        <dbReference type="EnsemblMetazoa" id="XP_029344544.1"/>
    </source>
</evidence>
<dbReference type="EnsemblMetazoa" id="XM_029488684.1">
    <property type="protein sequence ID" value="XP_029344544.1"/>
    <property type="gene ID" value="LOC100574153"/>
</dbReference>
<keyword evidence="7" id="KW-1185">Reference proteome</keyword>
<evidence type="ECO:0000256" key="4">
    <source>
        <dbReference type="ARBA" id="ARBA00023125"/>
    </source>
</evidence>
<dbReference type="SMART" id="SM00980">
    <property type="entry name" value="THAP"/>
    <property type="match status" value="1"/>
</dbReference>
<keyword evidence="3" id="KW-0862">Zinc</keyword>
<feature type="domain" description="THAP-type" evidence="5">
    <location>
        <begin position="1"/>
        <end position="79"/>
    </location>
</feature>
<protein>
    <recommendedName>
        <fullName evidence="5">THAP-type domain-containing protein</fullName>
    </recommendedName>
</protein>
<keyword evidence="1" id="KW-0479">Metal-binding</keyword>